<evidence type="ECO:0000313" key="3">
    <source>
        <dbReference type="Proteomes" id="UP000601435"/>
    </source>
</evidence>
<feature type="region of interest" description="Disordered" evidence="1">
    <location>
        <begin position="100"/>
        <end position="119"/>
    </location>
</feature>
<accession>A0A812WAN2</accession>
<evidence type="ECO:0000256" key="1">
    <source>
        <dbReference type="SAM" id="MobiDB-lite"/>
    </source>
</evidence>
<keyword evidence="3" id="KW-1185">Reference proteome</keyword>
<feature type="non-terminal residue" evidence="2">
    <location>
        <position position="1"/>
    </location>
</feature>
<name>A0A812WAN2_9DINO</name>
<protein>
    <submittedName>
        <fullName evidence="2">Uncharacterized protein</fullName>
    </submittedName>
</protein>
<comment type="caution">
    <text evidence="2">The sequence shown here is derived from an EMBL/GenBank/DDBJ whole genome shotgun (WGS) entry which is preliminary data.</text>
</comment>
<proteinExistence type="predicted"/>
<dbReference type="AlphaFoldDB" id="A0A812WAN2"/>
<sequence length="119" mass="13027">DGGYLICGQAARDLTLAFSIGIRGMDPFGAALSEEFGPRVEGFDCTGDPYRCPATLTKCRFHFNPLCLGKPFGGKPASQFLRPGRFQPYLLVGWVCAQRRQHQGSTVSPKPLNLRPLDP</sequence>
<gene>
    <name evidence="2" type="ORF">SNEC2469_LOCUS19387</name>
</gene>
<dbReference type="Proteomes" id="UP000601435">
    <property type="component" value="Unassembled WGS sequence"/>
</dbReference>
<evidence type="ECO:0000313" key="2">
    <source>
        <dbReference type="EMBL" id="CAE7675734.1"/>
    </source>
</evidence>
<organism evidence="2 3">
    <name type="scientific">Symbiodinium necroappetens</name>
    <dbReference type="NCBI Taxonomy" id="1628268"/>
    <lineage>
        <taxon>Eukaryota</taxon>
        <taxon>Sar</taxon>
        <taxon>Alveolata</taxon>
        <taxon>Dinophyceae</taxon>
        <taxon>Suessiales</taxon>
        <taxon>Symbiodiniaceae</taxon>
        <taxon>Symbiodinium</taxon>
    </lineage>
</organism>
<dbReference type="EMBL" id="CAJNJA010033175">
    <property type="protein sequence ID" value="CAE7675734.1"/>
    <property type="molecule type" value="Genomic_DNA"/>
</dbReference>
<reference evidence="2" key="1">
    <citation type="submission" date="2021-02" db="EMBL/GenBank/DDBJ databases">
        <authorList>
            <person name="Dougan E. K."/>
            <person name="Rhodes N."/>
            <person name="Thang M."/>
            <person name="Chan C."/>
        </authorList>
    </citation>
    <scope>NUCLEOTIDE SEQUENCE</scope>
</reference>